<feature type="region of interest" description="Disordered" evidence="22">
    <location>
        <begin position="1023"/>
        <end position="1046"/>
    </location>
</feature>
<dbReference type="Gene3D" id="1.20.5.340">
    <property type="match status" value="1"/>
</dbReference>
<dbReference type="GO" id="GO:0005737">
    <property type="term" value="C:cytoplasm"/>
    <property type="evidence" value="ECO:0007669"/>
    <property type="project" value="TreeGrafter"/>
</dbReference>
<evidence type="ECO:0000259" key="25">
    <source>
        <dbReference type="PROSITE" id="PS51285"/>
    </source>
</evidence>
<dbReference type="EC" id="2.7.11.1" evidence="6"/>
<dbReference type="SUPFAM" id="SSF56112">
    <property type="entry name" value="Protein kinase-like (PK-like)"/>
    <property type="match status" value="1"/>
</dbReference>
<dbReference type="InterPro" id="IPR057529">
    <property type="entry name" value="MRCK/ROCK_PH"/>
</dbReference>
<dbReference type="GO" id="GO:0007266">
    <property type="term" value="P:Rho protein signal transduction"/>
    <property type="evidence" value="ECO:0007669"/>
    <property type="project" value="UniProtKB-UniRule"/>
</dbReference>
<comment type="caution">
    <text evidence="27">The sequence shown here is derived from an EMBL/GenBank/DDBJ whole genome shotgun (WGS) entry which is preliminary data.</text>
</comment>
<evidence type="ECO:0000259" key="24">
    <source>
        <dbReference type="PROSITE" id="PS50011"/>
    </source>
</evidence>
<feature type="coiled-coil region" evidence="21">
    <location>
        <begin position="897"/>
        <end position="935"/>
    </location>
</feature>
<proteinExistence type="inferred from homology"/>
<dbReference type="Pfam" id="PF25346">
    <property type="entry name" value="PH_MRCK"/>
    <property type="match status" value="1"/>
</dbReference>
<dbReference type="CDD" id="cd22250">
    <property type="entry name" value="ROCK_SBD"/>
    <property type="match status" value="1"/>
</dbReference>
<dbReference type="Pfam" id="PF08912">
    <property type="entry name" value="Rho_Binding"/>
    <property type="match status" value="1"/>
</dbReference>
<dbReference type="EMBL" id="JAERUA010000012">
    <property type="protein sequence ID" value="KAI1892391.1"/>
    <property type="molecule type" value="Genomic_DNA"/>
</dbReference>
<evidence type="ECO:0000256" key="4">
    <source>
        <dbReference type="ARBA" id="ARBA00004245"/>
    </source>
</evidence>
<dbReference type="GO" id="GO:0000281">
    <property type="term" value="P:mitotic cytokinesis"/>
    <property type="evidence" value="ECO:0007669"/>
    <property type="project" value="TreeGrafter"/>
</dbReference>
<evidence type="ECO:0000256" key="16">
    <source>
        <dbReference type="ARBA" id="ARBA00023054"/>
    </source>
</evidence>
<keyword evidence="7" id="KW-1003">Cell membrane</keyword>
<dbReference type="GO" id="GO:1901888">
    <property type="term" value="P:regulation of cell junction assembly"/>
    <property type="evidence" value="ECO:0007669"/>
    <property type="project" value="TreeGrafter"/>
</dbReference>
<dbReference type="InterPro" id="IPR050839">
    <property type="entry name" value="Rho-assoc_Ser/Thr_Kinase"/>
</dbReference>
<dbReference type="FunFam" id="1.10.510.10:FF:000047">
    <property type="entry name" value="Rho-associated protein kinase 1"/>
    <property type="match status" value="1"/>
</dbReference>
<dbReference type="InterPro" id="IPR001849">
    <property type="entry name" value="PH_domain"/>
</dbReference>
<dbReference type="OrthoDB" id="3638488at2759"/>
<evidence type="ECO:0000259" key="23">
    <source>
        <dbReference type="PROSITE" id="PS50003"/>
    </source>
</evidence>
<evidence type="ECO:0000256" key="21">
    <source>
        <dbReference type="SAM" id="Coils"/>
    </source>
</evidence>
<evidence type="ECO:0000256" key="13">
    <source>
        <dbReference type="ARBA" id="ARBA00022777"/>
    </source>
</evidence>
<dbReference type="FunFam" id="2.30.29.30:FF:000308">
    <property type="entry name" value="Rho-associated protein kinase 1"/>
    <property type="match status" value="1"/>
</dbReference>
<evidence type="ECO:0000256" key="12">
    <source>
        <dbReference type="ARBA" id="ARBA00022741"/>
    </source>
</evidence>
<dbReference type="SUPFAM" id="SSF50729">
    <property type="entry name" value="PH domain-like"/>
    <property type="match status" value="1"/>
</dbReference>
<dbReference type="GO" id="GO:0031267">
    <property type="term" value="F:small GTPase binding"/>
    <property type="evidence" value="ECO:0007669"/>
    <property type="project" value="InterPro"/>
</dbReference>
<dbReference type="GO" id="GO:0048598">
    <property type="term" value="P:embryonic morphogenesis"/>
    <property type="evidence" value="ECO:0007669"/>
    <property type="project" value="TreeGrafter"/>
</dbReference>
<comment type="subcellular location">
    <subcellularLocation>
        <location evidence="3">Cell membrane</location>
    </subcellularLocation>
    <subcellularLocation>
        <location evidence="4">Cytoplasm</location>
        <location evidence="4">Cytoskeleton</location>
    </subcellularLocation>
    <subcellularLocation>
        <location evidence="2">Endomembrane system</location>
        <topology evidence="2">Peripheral membrane protein</topology>
    </subcellularLocation>
</comment>
<evidence type="ECO:0000256" key="19">
    <source>
        <dbReference type="PROSITE-ProRule" id="PRU01206"/>
    </source>
</evidence>
<keyword evidence="13" id="KW-0418">Kinase</keyword>
<feature type="region of interest" description="Disordered" evidence="22">
    <location>
        <begin position="592"/>
        <end position="612"/>
    </location>
</feature>
<protein>
    <recommendedName>
        <fullName evidence="6">non-specific serine/threonine protein kinase</fullName>
        <ecNumber evidence="6">2.7.11.1</ecNumber>
    </recommendedName>
</protein>
<dbReference type="PROSITE" id="PS50011">
    <property type="entry name" value="PROTEIN_KINASE_DOM"/>
    <property type="match status" value="1"/>
</dbReference>
<feature type="binding site" evidence="20">
    <location>
        <position position="43"/>
    </location>
    <ligand>
        <name>ATP</name>
        <dbReference type="ChEBI" id="CHEBI:30616"/>
    </ligand>
</feature>
<dbReference type="InterPro" id="IPR011009">
    <property type="entry name" value="Kinase-like_dom_sf"/>
</dbReference>
<evidence type="ECO:0000256" key="9">
    <source>
        <dbReference type="ARBA" id="ARBA00022527"/>
    </source>
</evidence>
<dbReference type="GO" id="GO:0072518">
    <property type="term" value="F:Rho-dependent protein serine/threonine kinase activity"/>
    <property type="evidence" value="ECO:0007669"/>
    <property type="project" value="TreeGrafter"/>
</dbReference>
<sequence>MGRLRELQVRLEDFDMVKVIGRGAFGQVQLVRHRESQRVYAMKLLSKFEMIKRSESAFYFEERDIMAFSDSPWIVQLCCAFQDDMHLYMVMEYMPGGDLVTLITTYDVPENWARFYVAEAVLALDTIHSLGFLHRDVKPDNMLLDPRGHLKLADFGTCMKMDSTGRVRCDTAVGTPDYIAPEVLQSQGCEAYYGRECDWWSVGVLLYEMVLGDTPFYDDSLVGTYGKIMDHKNALSFPDDAHISKEVKDLICAFLADREVRLGRNGVEDIKRHPFFKNDEWTFDTIRQTVAPVVPELNSDTDTRNFDEIEDERGDVESFPQPKAFMGNHLPFVGFTYFRNDQLLNNSSAVIEENKKKTPVQEQSDELQQLEVKLRGEMQAKEELQLKVRATCSHLEKLSKDLEEEVRSRRHMEEALLELERERALLQQESSESQRRAETEASRKSYLETEVSRLQEQLEDMKRKKHNSEISSEQHADLQRQQLKQLEIKNGQLECCRLELEEKHVRLQTDLEAQQRETSQGCKTNASLQGQVSGLEAEVTQVRTALSHTEAERDQLHKRLAEVEKEKSTQEIDLTYKLKSLQKRLEQQEAEHKILQSSEEAKGLEKQLKDEQAGRKQLESRLLELEKQHHLLDTEYKQAQHSLEELQRQKGKLSEEVSSLCSSEKKLKQELNHLLDLKYNLEIKHQDLRKERQEADMQMKEVKEQLQAEQNFSTLYKTQVQELKHDCVEKDKLISDLQQKLQELQEERDSLAGRLEVTLTKADSEQLARSVAEVQYSQLEKEKILKELELKELKTQHKLEVEEKNSTIASLEESNRTLTSDVANLANEKEELNNALKEAQDELKKTKEQERQMRASFEKQVQSEKTLKTQAVNKLAEVMNKREVYSGGHRHGNDMDLRKKEKENRKLQLELQLEKDKLNSTIIKYQREINEMQALMADECQVRVELQMALDSKDSDIEQLRCQLTSLSVHSFDSTSISSGPDPDADNPYPGAVHITHSRSSKSMSFTYQRSARTLSARNRSLFHSDSEEDVSDSEQGPRPALTHSPAEPHHEVTIFVFVVGYPEGRLEGWLCVPVRNSSKRFGWERKYVVVSSQKLLFYSSEQDKEQSNPCMVLDINKLFHVRPVTQTDVYRADARDIPRIFQILYAHEGVSKKEEETLLDALLMGEKSSCICHKGHEFVPTLYHFPSTCEVCPRPLWNMFKPPPALECRRCHTKFQRPPGQEGGVTYDVSLAKELLLLTPSQEEQQKWISHLLKKCQKEPWLLRSRHKPPRSEPPRCSPALQPPCPHSPVDLLCLEEVKDFPQIKRE</sequence>
<feature type="domain" description="Protein kinase" evidence="24">
    <location>
        <begin position="14"/>
        <end position="276"/>
    </location>
</feature>
<dbReference type="Pfam" id="PF00069">
    <property type="entry name" value="Pkinase"/>
    <property type="match status" value="1"/>
</dbReference>
<feature type="region of interest" description="Disordered" evidence="22">
    <location>
        <begin position="972"/>
        <end position="1006"/>
    </location>
</feature>
<evidence type="ECO:0000256" key="18">
    <source>
        <dbReference type="ARBA" id="ARBA00023212"/>
    </source>
</evidence>
<dbReference type="InterPro" id="IPR000961">
    <property type="entry name" value="AGC-kinase_C"/>
</dbReference>
<evidence type="ECO:0000256" key="3">
    <source>
        <dbReference type="ARBA" id="ARBA00004236"/>
    </source>
</evidence>
<feature type="compositionally biased region" description="Basic and acidic residues" evidence="22">
    <location>
        <begin position="432"/>
        <end position="450"/>
    </location>
</feature>
<feature type="domain" description="PH" evidence="23">
    <location>
        <begin position="1064"/>
        <end position="1258"/>
    </location>
</feature>
<keyword evidence="8" id="KW-0963">Cytoplasm</keyword>
<dbReference type="SUPFAM" id="SSF103652">
    <property type="entry name" value="G protein-binding domain"/>
    <property type="match status" value="1"/>
</dbReference>
<name>A0A8T3D6T1_9TELE</name>
<dbReference type="Proteomes" id="UP000829720">
    <property type="component" value="Unassembled WGS sequence"/>
</dbReference>
<keyword evidence="14 20" id="KW-0067">ATP-binding</keyword>
<evidence type="ECO:0000256" key="1">
    <source>
        <dbReference type="ARBA" id="ARBA00001946"/>
    </source>
</evidence>
<dbReference type="Gene3D" id="1.10.510.10">
    <property type="entry name" value="Transferase(Phosphotransferase) domain 1"/>
    <property type="match status" value="1"/>
</dbReference>
<organism evidence="27 28">
    <name type="scientific">Albula goreensis</name>
    <dbReference type="NCBI Taxonomy" id="1534307"/>
    <lineage>
        <taxon>Eukaryota</taxon>
        <taxon>Metazoa</taxon>
        <taxon>Chordata</taxon>
        <taxon>Craniata</taxon>
        <taxon>Vertebrata</taxon>
        <taxon>Euteleostomi</taxon>
        <taxon>Actinopterygii</taxon>
        <taxon>Neopterygii</taxon>
        <taxon>Teleostei</taxon>
        <taxon>Albuliformes</taxon>
        <taxon>Albulidae</taxon>
        <taxon>Albula</taxon>
    </lineage>
</organism>
<dbReference type="PROSITE" id="PS00108">
    <property type="entry name" value="PROTEIN_KINASE_ST"/>
    <property type="match status" value="1"/>
</dbReference>
<accession>A0A8T3D6T1</accession>
<dbReference type="InterPro" id="IPR015008">
    <property type="entry name" value="ROCK_Rho-bd_dom"/>
</dbReference>
<dbReference type="InterPro" id="IPR008271">
    <property type="entry name" value="Ser/Thr_kinase_AS"/>
</dbReference>
<dbReference type="Gene3D" id="3.30.200.20">
    <property type="entry name" value="Phosphorylase Kinase, domain 1"/>
    <property type="match status" value="1"/>
</dbReference>
<keyword evidence="16 19" id="KW-0175">Coiled coil</keyword>
<evidence type="ECO:0000256" key="10">
    <source>
        <dbReference type="ARBA" id="ARBA00022553"/>
    </source>
</evidence>
<evidence type="ECO:0000256" key="15">
    <source>
        <dbReference type="ARBA" id="ARBA00022842"/>
    </source>
</evidence>
<keyword evidence="15" id="KW-0460">Magnesium</keyword>
<keyword evidence="9" id="KW-0723">Serine/threonine-protein kinase</keyword>
<dbReference type="FunFam" id="3.30.200.20:FF:000042">
    <property type="entry name" value="Aurora kinase A"/>
    <property type="match status" value="1"/>
</dbReference>
<gene>
    <name evidence="27" type="ORF">AGOR_G00132880</name>
</gene>
<keyword evidence="11" id="KW-0808">Transferase</keyword>
<dbReference type="Gene3D" id="1.20.5.730">
    <property type="entry name" value="Single helix bin"/>
    <property type="match status" value="1"/>
</dbReference>
<dbReference type="GO" id="GO:0005813">
    <property type="term" value="C:centrosome"/>
    <property type="evidence" value="ECO:0007669"/>
    <property type="project" value="TreeGrafter"/>
</dbReference>
<evidence type="ECO:0000256" key="20">
    <source>
        <dbReference type="PROSITE-ProRule" id="PRU10141"/>
    </source>
</evidence>
<keyword evidence="12 20" id="KW-0547">Nucleotide-binding</keyword>
<evidence type="ECO:0000256" key="8">
    <source>
        <dbReference type="ARBA" id="ARBA00022490"/>
    </source>
</evidence>
<dbReference type="SMART" id="SM00133">
    <property type="entry name" value="S_TK_X"/>
    <property type="match status" value="1"/>
</dbReference>
<dbReference type="PANTHER" id="PTHR22988:SF28">
    <property type="entry name" value="RHO-ASSOCIATED PROTEIN KINASE 2"/>
    <property type="match status" value="1"/>
</dbReference>
<feature type="region of interest" description="Disordered" evidence="22">
    <location>
        <begin position="427"/>
        <end position="450"/>
    </location>
</feature>
<comment type="cofactor">
    <cofactor evidence="1">
        <name>Mg(2+)</name>
        <dbReference type="ChEBI" id="CHEBI:18420"/>
    </cofactor>
</comment>
<evidence type="ECO:0000256" key="5">
    <source>
        <dbReference type="ARBA" id="ARBA00009903"/>
    </source>
</evidence>
<evidence type="ECO:0000256" key="17">
    <source>
        <dbReference type="ARBA" id="ARBA00023136"/>
    </source>
</evidence>
<dbReference type="GO" id="GO:0030866">
    <property type="term" value="P:cortical actin cytoskeleton organization"/>
    <property type="evidence" value="ECO:0007669"/>
    <property type="project" value="TreeGrafter"/>
</dbReference>
<feature type="domain" description="AGC-kinase C-terminal" evidence="25">
    <location>
        <begin position="277"/>
        <end position="347"/>
    </location>
</feature>
<dbReference type="GO" id="GO:0005524">
    <property type="term" value="F:ATP binding"/>
    <property type="evidence" value="ECO:0007669"/>
    <property type="project" value="UniProtKB-UniRule"/>
</dbReference>
<dbReference type="CDD" id="cd01242">
    <property type="entry name" value="PH_ROCK"/>
    <property type="match status" value="1"/>
</dbReference>
<keyword evidence="28" id="KW-1185">Reference proteome</keyword>
<evidence type="ECO:0000313" key="27">
    <source>
        <dbReference type="EMBL" id="KAI1892391.1"/>
    </source>
</evidence>
<dbReference type="InterPro" id="IPR011993">
    <property type="entry name" value="PH-like_dom_sf"/>
</dbReference>
<evidence type="ECO:0000256" key="22">
    <source>
        <dbReference type="SAM" id="MobiDB-lite"/>
    </source>
</evidence>
<dbReference type="InterPro" id="IPR000719">
    <property type="entry name" value="Prot_kinase_dom"/>
</dbReference>
<dbReference type="FunFam" id="1.20.5.730:FF:000001">
    <property type="entry name" value="rho-associated protein kinase 2"/>
    <property type="match status" value="1"/>
</dbReference>
<reference evidence="27" key="1">
    <citation type="submission" date="2021-01" db="EMBL/GenBank/DDBJ databases">
        <authorList>
            <person name="Zahm M."/>
            <person name="Roques C."/>
            <person name="Cabau C."/>
            <person name="Klopp C."/>
            <person name="Donnadieu C."/>
            <person name="Jouanno E."/>
            <person name="Lampietro C."/>
            <person name="Louis A."/>
            <person name="Herpin A."/>
            <person name="Echchiki A."/>
            <person name="Berthelot C."/>
            <person name="Parey E."/>
            <person name="Roest-Crollius H."/>
            <person name="Braasch I."/>
            <person name="Postlethwait J."/>
            <person name="Bobe J."/>
            <person name="Montfort J."/>
            <person name="Bouchez O."/>
            <person name="Begum T."/>
            <person name="Mejri S."/>
            <person name="Adams A."/>
            <person name="Chen W.-J."/>
            <person name="Guiguen Y."/>
        </authorList>
    </citation>
    <scope>NUCLEOTIDE SEQUENCE</scope>
    <source>
        <tissue evidence="27">Blood</tissue>
    </source>
</reference>
<dbReference type="PANTHER" id="PTHR22988">
    <property type="entry name" value="MYOTONIC DYSTROPHY S/T KINASE-RELATED"/>
    <property type="match status" value="1"/>
</dbReference>
<dbReference type="PROSITE" id="PS51859">
    <property type="entry name" value="RHO_BD"/>
    <property type="match status" value="1"/>
</dbReference>
<evidence type="ECO:0000313" key="28">
    <source>
        <dbReference type="Proteomes" id="UP000829720"/>
    </source>
</evidence>
<dbReference type="GO" id="GO:0005886">
    <property type="term" value="C:plasma membrane"/>
    <property type="evidence" value="ECO:0007669"/>
    <property type="project" value="UniProtKB-SubCell"/>
</dbReference>
<evidence type="ECO:0000256" key="2">
    <source>
        <dbReference type="ARBA" id="ARBA00004184"/>
    </source>
</evidence>
<evidence type="ECO:0000256" key="14">
    <source>
        <dbReference type="ARBA" id="ARBA00022840"/>
    </source>
</evidence>
<dbReference type="GO" id="GO:0031032">
    <property type="term" value="P:actomyosin structure organization"/>
    <property type="evidence" value="ECO:0007669"/>
    <property type="project" value="TreeGrafter"/>
</dbReference>
<dbReference type="SUPFAM" id="SSF57889">
    <property type="entry name" value="Cysteine-rich domain"/>
    <property type="match status" value="1"/>
</dbReference>
<keyword evidence="17" id="KW-0472">Membrane</keyword>
<evidence type="ECO:0000256" key="11">
    <source>
        <dbReference type="ARBA" id="ARBA00022679"/>
    </source>
</evidence>
<evidence type="ECO:0000259" key="26">
    <source>
        <dbReference type="PROSITE" id="PS51859"/>
    </source>
</evidence>
<keyword evidence="10" id="KW-0597">Phosphoprotein</keyword>
<dbReference type="Gene3D" id="3.30.60.20">
    <property type="match status" value="1"/>
</dbReference>
<dbReference type="PROSITE" id="PS00107">
    <property type="entry name" value="PROTEIN_KINASE_ATP"/>
    <property type="match status" value="1"/>
</dbReference>
<dbReference type="GO" id="GO:0012505">
    <property type="term" value="C:endomembrane system"/>
    <property type="evidence" value="ECO:0007669"/>
    <property type="project" value="UniProtKB-SubCell"/>
</dbReference>
<comment type="similarity">
    <text evidence="5">Belongs to the protein kinase superfamily. AGC Ser/Thr protein kinase family.</text>
</comment>
<feature type="domain" description="RhoBD" evidence="26">
    <location>
        <begin position="819"/>
        <end position="884"/>
    </location>
</feature>
<evidence type="ECO:0000256" key="6">
    <source>
        <dbReference type="ARBA" id="ARBA00012513"/>
    </source>
</evidence>
<keyword evidence="18" id="KW-0206">Cytoskeleton</keyword>
<dbReference type="SMART" id="SM00220">
    <property type="entry name" value="S_TKc"/>
    <property type="match status" value="1"/>
</dbReference>
<dbReference type="Gene3D" id="2.30.29.30">
    <property type="entry name" value="Pleckstrin-homology domain (PH domain)/Phosphotyrosine-binding domain (PTB)"/>
    <property type="match status" value="1"/>
</dbReference>
<evidence type="ECO:0000256" key="7">
    <source>
        <dbReference type="ARBA" id="ARBA00022475"/>
    </source>
</evidence>
<dbReference type="PROSITE" id="PS51285">
    <property type="entry name" value="AGC_KINASE_CTER"/>
    <property type="match status" value="1"/>
</dbReference>
<dbReference type="InterPro" id="IPR017441">
    <property type="entry name" value="Protein_kinase_ATP_BS"/>
</dbReference>
<dbReference type="PROSITE" id="PS50003">
    <property type="entry name" value="PH_DOMAIN"/>
    <property type="match status" value="1"/>
</dbReference>
<dbReference type="InterPro" id="IPR046349">
    <property type="entry name" value="C1-like_sf"/>
</dbReference>
<dbReference type="SMART" id="SM00233">
    <property type="entry name" value="PH"/>
    <property type="match status" value="1"/>
</dbReference>
<feature type="region of interest" description="Disordered" evidence="22">
    <location>
        <begin position="1265"/>
        <end position="1285"/>
    </location>
</feature>